<name>A0A4V2JH23_9SPHI</name>
<dbReference type="GO" id="GO:0006488">
    <property type="term" value="P:dolichol-linked oligosaccharide biosynthetic process"/>
    <property type="evidence" value="ECO:0007669"/>
    <property type="project" value="InterPro"/>
</dbReference>
<comment type="subcellular location">
    <subcellularLocation>
        <location evidence="1">Endoplasmic reticulum</location>
    </subcellularLocation>
</comment>
<organism evidence="7 8">
    <name type="scientific">Pedobacter kyonggii</name>
    <dbReference type="NCBI Taxonomy" id="1926871"/>
    <lineage>
        <taxon>Bacteria</taxon>
        <taxon>Pseudomonadati</taxon>
        <taxon>Bacteroidota</taxon>
        <taxon>Sphingobacteriia</taxon>
        <taxon>Sphingobacteriales</taxon>
        <taxon>Sphingobacteriaceae</taxon>
        <taxon>Pedobacter</taxon>
    </lineage>
</organism>
<keyword evidence="4 7" id="KW-0808">Transferase</keyword>
<evidence type="ECO:0000259" key="6">
    <source>
        <dbReference type="Pfam" id="PF04101"/>
    </source>
</evidence>
<evidence type="ECO:0000256" key="3">
    <source>
        <dbReference type="ARBA" id="ARBA00022676"/>
    </source>
</evidence>
<keyword evidence="8" id="KW-1185">Reference proteome</keyword>
<sequence length="157" mass="17922">MIFVTIGTQISFDRFIEAIDEVATLIDEPIIAQVFKGSYQTKNVKTVDFLNPDEFNKLMEEARLIVGHAGMGTILSALKYEKPIIIFPRMASLGEHRNDHQMVTAMRMNELGYVHVAYDRKQLKALILNKDLQPLKKLNSNPSNNMIDFIINSVIKR</sequence>
<comment type="similarity">
    <text evidence="2">Belongs to the glycosyltransferase 28 family.</text>
</comment>
<dbReference type="Proteomes" id="UP000291819">
    <property type="component" value="Unassembled WGS sequence"/>
</dbReference>
<dbReference type="OrthoDB" id="9814973at2"/>
<comment type="caution">
    <text evidence="7">The sequence shown here is derived from an EMBL/GenBank/DDBJ whole genome shotgun (WGS) entry which is preliminary data.</text>
</comment>
<dbReference type="RefSeq" id="WP_131029577.1">
    <property type="nucleotide sequence ID" value="NZ_SIXF01000005.1"/>
</dbReference>
<evidence type="ECO:0000313" key="7">
    <source>
        <dbReference type="EMBL" id="TBO43333.1"/>
    </source>
</evidence>
<dbReference type="InterPro" id="IPR039042">
    <property type="entry name" value="Alg13-like"/>
</dbReference>
<dbReference type="AlphaFoldDB" id="A0A4V2JH23"/>
<accession>A0A4V2JH23</accession>
<evidence type="ECO:0000256" key="1">
    <source>
        <dbReference type="ARBA" id="ARBA00004240"/>
    </source>
</evidence>
<dbReference type="Pfam" id="PF04101">
    <property type="entry name" value="Glyco_tran_28_C"/>
    <property type="match status" value="1"/>
</dbReference>
<dbReference type="PANTHER" id="PTHR12867:SF6">
    <property type="entry name" value="N-ACETYLGLUCOSAMINYLDIPHOSPHODOLICHOL N-ACETYLGLUCOSAMINYLTRANSFERASE"/>
    <property type="match status" value="1"/>
</dbReference>
<dbReference type="EMBL" id="SIXF01000005">
    <property type="protein sequence ID" value="TBO43333.1"/>
    <property type="molecule type" value="Genomic_DNA"/>
</dbReference>
<feature type="domain" description="Glycosyl transferase family 28 C-terminal" evidence="6">
    <location>
        <begin position="1"/>
        <end position="144"/>
    </location>
</feature>
<evidence type="ECO:0000313" key="8">
    <source>
        <dbReference type="Proteomes" id="UP000291819"/>
    </source>
</evidence>
<evidence type="ECO:0000256" key="4">
    <source>
        <dbReference type="ARBA" id="ARBA00022679"/>
    </source>
</evidence>
<evidence type="ECO:0000256" key="2">
    <source>
        <dbReference type="ARBA" id="ARBA00006962"/>
    </source>
</evidence>
<protein>
    <submittedName>
        <fullName evidence="7">Glycosyl transferase family 28</fullName>
    </submittedName>
</protein>
<reference evidence="7 8" key="1">
    <citation type="submission" date="2019-02" db="EMBL/GenBank/DDBJ databases">
        <title>Pedobacter kyonggii whole genome sequence analysis.</title>
        <authorList>
            <person name="Dahal R.H."/>
        </authorList>
    </citation>
    <scope>NUCLEOTIDE SEQUENCE [LARGE SCALE GENOMIC DNA]</scope>
    <source>
        <strain evidence="7 8">K-4-11-1</strain>
    </source>
</reference>
<dbReference type="GO" id="GO:0016758">
    <property type="term" value="F:hexosyltransferase activity"/>
    <property type="evidence" value="ECO:0007669"/>
    <property type="project" value="InterPro"/>
</dbReference>
<gene>
    <name evidence="7" type="ORF">EYS08_08300</name>
</gene>
<dbReference type="PANTHER" id="PTHR12867">
    <property type="entry name" value="GLYCOSYL TRANSFERASE-RELATED"/>
    <property type="match status" value="1"/>
</dbReference>
<proteinExistence type="inferred from homology"/>
<dbReference type="InterPro" id="IPR007235">
    <property type="entry name" value="Glyco_trans_28_C"/>
</dbReference>
<dbReference type="SUPFAM" id="SSF53756">
    <property type="entry name" value="UDP-Glycosyltransferase/glycogen phosphorylase"/>
    <property type="match status" value="1"/>
</dbReference>
<keyword evidence="5" id="KW-0256">Endoplasmic reticulum</keyword>
<evidence type="ECO:0000256" key="5">
    <source>
        <dbReference type="ARBA" id="ARBA00022824"/>
    </source>
</evidence>
<keyword evidence="3" id="KW-0328">Glycosyltransferase</keyword>
<dbReference type="Gene3D" id="3.40.50.2000">
    <property type="entry name" value="Glycogen Phosphorylase B"/>
    <property type="match status" value="1"/>
</dbReference>